<dbReference type="InterPro" id="IPR050960">
    <property type="entry name" value="AB_hydrolase_4_sf"/>
</dbReference>
<comment type="subcellular location">
    <subcellularLocation>
        <location evidence="1">Membrane</location>
        <topology evidence="1">Single-pass type II membrane protein</topology>
    </subcellularLocation>
</comment>
<evidence type="ECO:0000256" key="9">
    <source>
        <dbReference type="PIRSR" id="PIRSR005211-1"/>
    </source>
</evidence>
<comment type="caution">
    <text evidence="12">The sequence shown here is derived from an EMBL/GenBank/DDBJ whole genome shotgun (WGS) entry which is preliminary data.</text>
</comment>
<dbReference type="EMBL" id="JBFDAA010000007">
    <property type="protein sequence ID" value="KAL1130594.1"/>
    <property type="molecule type" value="Genomic_DNA"/>
</dbReference>
<feature type="domain" description="AB hydrolase-1" evidence="11">
    <location>
        <begin position="112"/>
        <end position="365"/>
    </location>
</feature>
<keyword evidence="8" id="KW-0472">Membrane</keyword>
<dbReference type="PANTHER" id="PTHR10794:SF45">
    <property type="entry name" value="MONOACYLGLYCEROL LIPASE ABHD2"/>
    <property type="match status" value="1"/>
</dbReference>
<keyword evidence="10" id="KW-0732">Signal</keyword>
<dbReference type="GO" id="GO:0016020">
    <property type="term" value="C:membrane"/>
    <property type="evidence" value="ECO:0007669"/>
    <property type="project" value="UniProtKB-SubCell"/>
</dbReference>
<evidence type="ECO:0000259" key="11">
    <source>
        <dbReference type="Pfam" id="PF00561"/>
    </source>
</evidence>
<dbReference type="InterPro" id="IPR000073">
    <property type="entry name" value="AB_hydrolase_1"/>
</dbReference>
<protein>
    <recommendedName>
        <fullName evidence="11">AB hydrolase-1 domain-containing protein</fullName>
    </recommendedName>
</protein>
<dbReference type="InterPro" id="IPR012020">
    <property type="entry name" value="ABHD4"/>
</dbReference>
<evidence type="ECO:0000256" key="2">
    <source>
        <dbReference type="ARBA" id="ARBA00010884"/>
    </source>
</evidence>
<dbReference type="PROSITE" id="PS01133">
    <property type="entry name" value="UPF0017"/>
    <property type="match status" value="1"/>
</dbReference>
<evidence type="ECO:0000256" key="7">
    <source>
        <dbReference type="ARBA" id="ARBA00022989"/>
    </source>
</evidence>
<dbReference type="AlphaFoldDB" id="A0ABD0YJ20"/>
<gene>
    <name evidence="12" type="ORF">AAG570_011840</name>
</gene>
<evidence type="ECO:0000256" key="8">
    <source>
        <dbReference type="ARBA" id="ARBA00023136"/>
    </source>
</evidence>
<feature type="signal peptide" evidence="10">
    <location>
        <begin position="1"/>
        <end position="24"/>
    </location>
</feature>
<proteinExistence type="inferred from homology"/>
<evidence type="ECO:0000256" key="6">
    <source>
        <dbReference type="ARBA" id="ARBA00022968"/>
    </source>
</evidence>
<dbReference type="InterPro" id="IPR000952">
    <property type="entry name" value="AB_hydrolase_4_CS"/>
</dbReference>
<dbReference type="GO" id="GO:0052689">
    <property type="term" value="F:carboxylic ester hydrolase activity"/>
    <property type="evidence" value="ECO:0007669"/>
    <property type="project" value="UniProtKB-KW"/>
</dbReference>
<organism evidence="12 13">
    <name type="scientific">Ranatra chinensis</name>
    <dbReference type="NCBI Taxonomy" id="642074"/>
    <lineage>
        <taxon>Eukaryota</taxon>
        <taxon>Metazoa</taxon>
        <taxon>Ecdysozoa</taxon>
        <taxon>Arthropoda</taxon>
        <taxon>Hexapoda</taxon>
        <taxon>Insecta</taxon>
        <taxon>Pterygota</taxon>
        <taxon>Neoptera</taxon>
        <taxon>Paraneoptera</taxon>
        <taxon>Hemiptera</taxon>
        <taxon>Heteroptera</taxon>
        <taxon>Panheteroptera</taxon>
        <taxon>Nepomorpha</taxon>
        <taxon>Nepidae</taxon>
        <taxon>Ranatrinae</taxon>
        <taxon>Ranatra</taxon>
    </lineage>
</organism>
<dbReference type="FunFam" id="3.40.50.1820:FF:000208">
    <property type="entry name" value="Adenosine deaminase CECR1-A"/>
    <property type="match status" value="1"/>
</dbReference>
<keyword evidence="5" id="KW-0378">Hydrolase</keyword>
<evidence type="ECO:0000313" key="12">
    <source>
        <dbReference type="EMBL" id="KAL1130594.1"/>
    </source>
</evidence>
<sequence>MSPAFVAIVALILCLVMRILNITSQPQKPILYCKDADFLAAVLKLAPILDNLYIPTRLWGFSGHVQTIVHSVIGRVKCPWPIGERTELVLGDGSTLTYDVYQPIAKIEDDVTLVIVPGICNTSESVYVRTFVHYAQYHGYRCAVLNHVGALSSVPLTASRVFTYGYTGDLHEMVTHICQRYPASRLVCIGYSMGGNLVTKYIGEVDRPKPNNVVGAVSVCQGYSAIDGTKWMLQWQNFRRVYLYAMTEAMKSIVLRHRQVLLSEYARAKYGLVEKEIISAATLPELDDAYTRKVYNFKCVEDLYNWSSCINYLDGIKIPMVFINALDDPLVPHSLLNPIREFSRSHDWILYMELAHGGHLGFYEGGIVYPNPIAWLDRTLVALVGPLAQVTRQPRWQRRNRGATTAS</sequence>
<evidence type="ECO:0000256" key="1">
    <source>
        <dbReference type="ARBA" id="ARBA00004606"/>
    </source>
</evidence>
<keyword evidence="7" id="KW-1133">Transmembrane helix</keyword>
<accession>A0ABD0YJ20</accession>
<dbReference type="Proteomes" id="UP001558652">
    <property type="component" value="Unassembled WGS sequence"/>
</dbReference>
<keyword evidence="13" id="KW-1185">Reference proteome</keyword>
<dbReference type="SUPFAM" id="SSF53474">
    <property type="entry name" value="alpha/beta-Hydrolases"/>
    <property type="match status" value="1"/>
</dbReference>
<reference evidence="12 13" key="1">
    <citation type="submission" date="2024-07" db="EMBL/GenBank/DDBJ databases">
        <title>Chromosome-level genome assembly of the water stick insect Ranatra chinensis (Heteroptera: Nepidae).</title>
        <authorList>
            <person name="Liu X."/>
        </authorList>
    </citation>
    <scope>NUCLEOTIDE SEQUENCE [LARGE SCALE GENOMIC DNA]</scope>
    <source>
        <strain evidence="12">Cailab_2021Rc</strain>
        <tissue evidence="12">Muscle</tissue>
    </source>
</reference>
<dbReference type="PANTHER" id="PTHR10794">
    <property type="entry name" value="ABHYDROLASE DOMAIN-CONTAINING PROTEIN"/>
    <property type="match status" value="1"/>
</dbReference>
<comment type="similarity">
    <text evidence="2">Belongs to the AB hydrolase superfamily. AB hydrolase 4 family.</text>
</comment>
<keyword evidence="6" id="KW-0735">Signal-anchor</keyword>
<evidence type="ECO:0000256" key="10">
    <source>
        <dbReference type="SAM" id="SignalP"/>
    </source>
</evidence>
<dbReference type="Gene3D" id="3.40.50.1820">
    <property type="entry name" value="alpha/beta hydrolase"/>
    <property type="match status" value="1"/>
</dbReference>
<dbReference type="Pfam" id="PF00561">
    <property type="entry name" value="Abhydrolase_1"/>
    <property type="match status" value="1"/>
</dbReference>
<name>A0ABD0YJ20_9HEMI</name>
<keyword evidence="4" id="KW-0812">Transmembrane</keyword>
<feature type="active site" description="Charge relay system" evidence="9">
    <location>
        <position position="328"/>
    </location>
</feature>
<evidence type="ECO:0000256" key="4">
    <source>
        <dbReference type="ARBA" id="ARBA00022692"/>
    </source>
</evidence>
<feature type="active site" description="Charge relay system" evidence="9">
    <location>
        <position position="359"/>
    </location>
</feature>
<evidence type="ECO:0000313" key="13">
    <source>
        <dbReference type="Proteomes" id="UP001558652"/>
    </source>
</evidence>
<evidence type="ECO:0000256" key="5">
    <source>
        <dbReference type="ARBA" id="ARBA00022801"/>
    </source>
</evidence>
<keyword evidence="3" id="KW-0719">Serine esterase</keyword>
<feature type="chain" id="PRO_5044889349" description="AB hydrolase-1 domain-containing protein" evidence="10">
    <location>
        <begin position="25"/>
        <end position="407"/>
    </location>
</feature>
<evidence type="ECO:0000256" key="3">
    <source>
        <dbReference type="ARBA" id="ARBA00022487"/>
    </source>
</evidence>
<dbReference type="PIRSF" id="PIRSF005211">
    <property type="entry name" value="Ab_hydro_YheT"/>
    <property type="match status" value="1"/>
</dbReference>
<dbReference type="InterPro" id="IPR029058">
    <property type="entry name" value="AB_hydrolase_fold"/>
</dbReference>
<feature type="active site" description="Charge relay system" evidence="9">
    <location>
        <position position="192"/>
    </location>
</feature>